<reference evidence="2 3" key="1">
    <citation type="submission" date="2018-08" db="EMBL/GenBank/DDBJ databases">
        <title>Meiothermus luteus KCTC 52599 genome sequencing project.</title>
        <authorList>
            <person name="Da Costa M.S."/>
            <person name="Albuquerque L."/>
            <person name="Raposo P."/>
            <person name="Froufe H.J.C."/>
            <person name="Barroso C.S."/>
            <person name="Egas C."/>
        </authorList>
    </citation>
    <scope>NUCLEOTIDE SEQUENCE [LARGE SCALE GENOMIC DNA]</scope>
    <source>
        <strain evidence="2 3">KCTC 52599</strain>
    </source>
</reference>
<evidence type="ECO:0000259" key="1">
    <source>
        <dbReference type="Pfam" id="PF00462"/>
    </source>
</evidence>
<name>A0A399EKF8_9DEIN</name>
<organism evidence="2 3">
    <name type="scientific">Meiothermus luteus</name>
    <dbReference type="NCBI Taxonomy" id="2026184"/>
    <lineage>
        <taxon>Bacteria</taxon>
        <taxon>Thermotogati</taxon>
        <taxon>Deinococcota</taxon>
        <taxon>Deinococci</taxon>
        <taxon>Thermales</taxon>
        <taxon>Thermaceae</taxon>
        <taxon>Meiothermus</taxon>
    </lineage>
</organism>
<dbReference type="InterPro" id="IPR036249">
    <property type="entry name" value="Thioredoxin-like_sf"/>
</dbReference>
<accession>A0A399EKF8</accession>
<dbReference type="CDD" id="cd02976">
    <property type="entry name" value="NrdH"/>
    <property type="match status" value="1"/>
</dbReference>
<proteinExistence type="predicted"/>
<protein>
    <submittedName>
        <fullName evidence="2">Putative glutaredoxin.1</fullName>
        <ecNumber evidence="2">1.-.-.-</ecNumber>
    </submittedName>
</protein>
<dbReference type="Gene3D" id="3.40.30.10">
    <property type="entry name" value="Glutaredoxin"/>
    <property type="match status" value="1"/>
</dbReference>
<sequence>MIVVYSTAWCPDCRAAKRALLELGLPFTEVDIERNSEAAELVMRLNNGKRSVPTLVYGPHAVSLSRFSVAKLKGWLEQVGLHAQSPT</sequence>
<dbReference type="PANTHER" id="PTHR34386:SF1">
    <property type="entry name" value="GLUTAREDOXIN-LIKE PROTEIN NRDH"/>
    <property type="match status" value="1"/>
</dbReference>
<evidence type="ECO:0000313" key="2">
    <source>
        <dbReference type="EMBL" id="RIH82641.1"/>
    </source>
</evidence>
<gene>
    <name evidence="2" type="ORF">Mlute_02430</name>
</gene>
<dbReference type="GO" id="GO:0016491">
    <property type="term" value="F:oxidoreductase activity"/>
    <property type="evidence" value="ECO:0007669"/>
    <property type="project" value="UniProtKB-KW"/>
</dbReference>
<dbReference type="PROSITE" id="PS51354">
    <property type="entry name" value="GLUTAREDOXIN_2"/>
    <property type="match status" value="1"/>
</dbReference>
<comment type="caution">
    <text evidence="2">The sequence shown here is derived from an EMBL/GenBank/DDBJ whole genome shotgun (WGS) entry which is preliminary data.</text>
</comment>
<dbReference type="SUPFAM" id="SSF52833">
    <property type="entry name" value="Thioredoxin-like"/>
    <property type="match status" value="1"/>
</dbReference>
<dbReference type="Pfam" id="PF00462">
    <property type="entry name" value="Glutaredoxin"/>
    <property type="match status" value="1"/>
</dbReference>
<dbReference type="EC" id="1.-.-.-" evidence="2"/>
<dbReference type="AlphaFoldDB" id="A0A399EKF8"/>
<dbReference type="GO" id="GO:0009055">
    <property type="term" value="F:electron transfer activity"/>
    <property type="evidence" value="ECO:0007669"/>
    <property type="project" value="TreeGrafter"/>
</dbReference>
<keyword evidence="2" id="KW-0560">Oxidoreductase</keyword>
<dbReference type="InterPro" id="IPR002109">
    <property type="entry name" value="Glutaredoxin"/>
</dbReference>
<dbReference type="InterPro" id="IPR051548">
    <property type="entry name" value="Grx-like_ET"/>
</dbReference>
<evidence type="ECO:0000313" key="3">
    <source>
        <dbReference type="Proteomes" id="UP000265800"/>
    </source>
</evidence>
<dbReference type="EMBL" id="QWKZ01000102">
    <property type="protein sequence ID" value="RIH82641.1"/>
    <property type="molecule type" value="Genomic_DNA"/>
</dbReference>
<dbReference type="GO" id="GO:0045454">
    <property type="term" value="P:cell redox homeostasis"/>
    <property type="evidence" value="ECO:0007669"/>
    <property type="project" value="TreeGrafter"/>
</dbReference>
<keyword evidence="3" id="KW-1185">Reference proteome</keyword>
<dbReference type="Proteomes" id="UP000265800">
    <property type="component" value="Unassembled WGS sequence"/>
</dbReference>
<dbReference type="RefSeq" id="WP_119360953.1">
    <property type="nucleotide sequence ID" value="NZ_QWKZ01000102.1"/>
</dbReference>
<feature type="domain" description="Glutaredoxin" evidence="1">
    <location>
        <begin position="2"/>
        <end position="58"/>
    </location>
</feature>
<dbReference type="PANTHER" id="PTHR34386">
    <property type="entry name" value="GLUTAREDOXIN"/>
    <property type="match status" value="1"/>
</dbReference>
<dbReference type="OrthoDB" id="9795531at2"/>